<reference evidence="1" key="1">
    <citation type="submission" date="2022-01" db="EMBL/GenBank/DDBJ databases">
        <title>Colwellia maritima, isolated from seawater.</title>
        <authorList>
            <person name="Kristyanto S."/>
            <person name="Jung J."/>
            <person name="Jeon C.O."/>
        </authorList>
    </citation>
    <scope>NUCLEOTIDE SEQUENCE</scope>
    <source>
        <strain evidence="1">MSW7</strain>
    </source>
</reference>
<dbReference type="EMBL" id="JAKKSL010000007">
    <property type="protein sequence ID" value="MCI2286164.1"/>
    <property type="molecule type" value="Genomic_DNA"/>
</dbReference>
<accession>A0ABS9X7H4</accession>
<dbReference type="RefSeq" id="WP_242289438.1">
    <property type="nucleotide sequence ID" value="NZ_JAKKSL010000007.1"/>
</dbReference>
<name>A0ABS9X7H4_9GAMM</name>
<evidence type="ECO:0000313" key="1">
    <source>
        <dbReference type="EMBL" id="MCI2286164.1"/>
    </source>
</evidence>
<protein>
    <submittedName>
        <fullName evidence="1">Uncharacterized protein</fullName>
    </submittedName>
</protein>
<sequence length="189" mass="21113">MVILPPGERSYCLSDQCSTPDELAGFMAKVGAVGIIAHPWRAVVVDPKFKVADHNGLPEFLSRNYFDYTGNGKNNVWVGAEVGPDFHPIRGQWAVPLICEKKGLRLETQTVSIPEWEDALANGKWPAPISSSDRHFNYIPFGLRTTVVFAQKRSHQSVFEALSARRTLSAYMAPFDIELYRLGNVRGYS</sequence>
<comment type="caution">
    <text evidence="1">The sequence shown here is derived from an EMBL/GenBank/DDBJ whole genome shotgun (WGS) entry which is preliminary data.</text>
</comment>
<proteinExistence type="predicted"/>
<keyword evidence="2" id="KW-1185">Reference proteome</keyword>
<dbReference type="Gene3D" id="3.20.20.140">
    <property type="entry name" value="Metal-dependent hydrolases"/>
    <property type="match status" value="1"/>
</dbReference>
<gene>
    <name evidence="1" type="ORF">L3081_25460</name>
</gene>
<evidence type="ECO:0000313" key="2">
    <source>
        <dbReference type="Proteomes" id="UP001139646"/>
    </source>
</evidence>
<dbReference type="Proteomes" id="UP001139646">
    <property type="component" value="Unassembled WGS sequence"/>
</dbReference>
<organism evidence="1 2">
    <name type="scientific">Colwellia maritima</name>
    <dbReference type="NCBI Taxonomy" id="2912588"/>
    <lineage>
        <taxon>Bacteria</taxon>
        <taxon>Pseudomonadati</taxon>
        <taxon>Pseudomonadota</taxon>
        <taxon>Gammaproteobacteria</taxon>
        <taxon>Alteromonadales</taxon>
        <taxon>Colwelliaceae</taxon>
        <taxon>Colwellia</taxon>
    </lineage>
</organism>